<protein>
    <recommendedName>
        <fullName evidence="2">Tetratricopeptide repeat protein</fullName>
    </recommendedName>
</protein>
<accession>A0A7V5H2G4</accession>
<sequence length="68" mass="7943">MRQLFRTGIVFVLFATIVFGQQATQKEWKIFQKGIQDYKTGEFDKAKQNFELVITRLGTKSHLLTANY</sequence>
<evidence type="ECO:0000313" key="1">
    <source>
        <dbReference type="EMBL" id="HHE54540.1"/>
    </source>
</evidence>
<dbReference type="AlphaFoldDB" id="A0A7V5H2G4"/>
<dbReference type="Proteomes" id="UP000886111">
    <property type="component" value="Unassembled WGS sequence"/>
</dbReference>
<name>A0A7V5H2G4_CALAY</name>
<evidence type="ECO:0008006" key="2">
    <source>
        <dbReference type="Google" id="ProtNLM"/>
    </source>
</evidence>
<proteinExistence type="predicted"/>
<reference evidence="1" key="1">
    <citation type="journal article" date="2020" name="mSystems">
        <title>Genome- and Community-Level Interaction Insights into Carbon Utilization and Element Cycling Functions of Hydrothermarchaeota in Hydrothermal Sediment.</title>
        <authorList>
            <person name="Zhou Z."/>
            <person name="Liu Y."/>
            <person name="Xu W."/>
            <person name="Pan J."/>
            <person name="Luo Z.H."/>
            <person name="Li M."/>
        </authorList>
    </citation>
    <scope>NUCLEOTIDE SEQUENCE [LARGE SCALE GENOMIC DNA]</scope>
    <source>
        <strain evidence="1">HyVt-76</strain>
    </source>
</reference>
<feature type="non-terminal residue" evidence="1">
    <location>
        <position position="68"/>
    </location>
</feature>
<comment type="caution">
    <text evidence="1">The sequence shown here is derived from an EMBL/GenBank/DDBJ whole genome shotgun (WGS) entry which is preliminary data.</text>
</comment>
<gene>
    <name evidence="1" type="ORF">ENL21_02075</name>
</gene>
<organism evidence="1">
    <name type="scientific">Caldithrix abyssi</name>
    <dbReference type="NCBI Taxonomy" id="187145"/>
    <lineage>
        <taxon>Bacteria</taxon>
        <taxon>Pseudomonadati</taxon>
        <taxon>Calditrichota</taxon>
        <taxon>Calditrichia</taxon>
        <taxon>Calditrichales</taxon>
        <taxon>Calditrichaceae</taxon>
        <taxon>Caldithrix</taxon>
    </lineage>
</organism>
<dbReference type="EMBL" id="DRTD01000151">
    <property type="protein sequence ID" value="HHE54540.1"/>
    <property type="molecule type" value="Genomic_DNA"/>
</dbReference>